<organism evidence="1 2">
    <name type="scientific">Aphanothece sacrum FPU1</name>
    <dbReference type="NCBI Taxonomy" id="1920663"/>
    <lineage>
        <taxon>Bacteria</taxon>
        <taxon>Bacillati</taxon>
        <taxon>Cyanobacteriota</taxon>
        <taxon>Cyanophyceae</taxon>
        <taxon>Oscillatoriophycideae</taxon>
        <taxon>Chroococcales</taxon>
        <taxon>Aphanothecaceae</taxon>
        <taxon>Aphanothece</taxon>
    </lineage>
</organism>
<keyword evidence="2" id="KW-1185">Reference proteome</keyword>
<protein>
    <submittedName>
        <fullName evidence="1">S-layer domain-containing protein</fullName>
    </submittedName>
</protein>
<dbReference type="Proteomes" id="UP000287247">
    <property type="component" value="Unassembled WGS sequence"/>
</dbReference>
<dbReference type="EMBL" id="BDQK01000017">
    <property type="protein sequence ID" value="GBF82788.1"/>
    <property type="molecule type" value="Genomic_DNA"/>
</dbReference>
<evidence type="ECO:0000313" key="2">
    <source>
        <dbReference type="Proteomes" id="UP000287247"/>
    </source>
</evidence>
<gene>
    <name evidence="1" type="ORF">AsFPU1_4222</name>
</gene>
<comment type="caution">
    <text evidence="1">The sequence shown here is derived from an EMBL/GenBank/DDBJ whole genome shotgun (WGS) entry which is preliminary data.</text>
</comment>
<dbReference type="RefSeq" id="WP_124975922.1">
    <property type="nucleotide sequence ID" value="NZ_BDQK01000017.1"/>
</dbReference>
<dbReference type="OrthoDB" id="9767597at2"/>
<evidence type="ECO:0000313" key="1">
    <source>
        <dbReference type="EMBL" id="GBF82788.1"/>
    </source>
</evidence>
<accession>A0A401INH1</accession>
<reference evidence="2" key="1">
    <citation type="submission" date="2017-05" db="EMBL/GenBank/DDBJ databases">
        <title>Physiological properties and genetic analysis related to exopolysaccharide production of fresh-water unicellular cyanobacterium Aphanothece sacrum, Suizenji Nori, that has been cultured as a food source in Japan.</title>
        <authorList>
            <person name="Kanesaki Y."/>
            <person name="Yoshikawa S."/>
            <person name="Ohki K."/>
        </authorList>
    </citation>
    <scope>NUCLEOTIDE SEQUENCE [LARGE SCALE GENOMIC DNA]</scope>
    <source>
        <strain evidence="2">FPU1</strain>
    </source>
</reference>
<proteinExistence type="predicted"/>
<sequence>MFKFNTGKSQISATLALLIGITTLVPLYPFKPATAQLLPQPGNSIPNNSRGINIPAGTRIPVTFEQEKILVSKTETVPLTLQIAANLKDRSGNILVPAGSQIIGQLQPANGGSQFVAQEIIIQNQRYPFDATSQVVTTTETINEGASVGEILGGAAAGAGAAAIIAAVTGDNEIDALEVLAGAAVGTLAGWALPTSGVLGGSQNEVISIDPNQDLTLTLQSSLNLASNNNRFRYRNGRTLGLR</sequence>
<dbReference type="AlphaFoldDB" id="A0A401INH1"/>
<name>A0A401INH1_APHSA</name>